<dbReference type="SUPFAM" id="SSF53933">
    <property type="entry name" value="Microbial ribonucleases"/>
    <property type="match status" value="1"/>
</dbReference>
<dbReference type="InterPro" id="IPR016191">
    <property type="entry name" value="Ribonuclease/ribotoxin"/>
</dbReference>
<evidence type="ECO:0000256" key="4">
    <source>
        <dbReference type="SAM" id="Phobius"/>
    </source>
</evidence>
<dbReference type="EMBL" id="VIOG01000002">
    <property type="protein sequence ID" value="MTD90667.1"/>
    <property type="molecule type" value="Genomic_DNA"/>
</dbReference>
<dbReference type="GO" id="GO:0003723">
    <property type="term" value="F:RNA binding"/>
    <property type="evidence" value="ECO:0007669"/>
    <property type="project" value="InterPro"/>
</dbReference>
<dbReference type="Gene3D" id="3.10.450.30">
    <property type="entry name" value="Microbial ribonucleases"/>
    <property type="match status" value="1"/>
</dbReference>
<proteinExistence type="predicted"/>
<dbReference type="GO" id="GO:0016787">
    <property type="term" value="F:hydrolase activity"/>
    <property type="evidence" value="ECO:0007669"/>
    <property type="project" value="UniProtKB-KW"/>
</dbReference>
<protein>
    <submittedName>
        <fullName evidence="5">Ribonuclease</fullName>
    </submittedName>
</protein>
<keyword evidence="2" id="KW-0378">Hydrolase</keyword>
<feature type="compositionally biased region" description="Low complexity" evidence="3">
    <location>
        <begin position="42"/>
        <end position="64"/>
    </location>
</feature>
<keyword evidence="4" id="KW-1133">Transmembrane helix</keyword>
<feature type="region of interest" description="Disordered" evidence="3">
    <location>
        <begin position="35"/>
        <end position="103"/>
    </location>
</feature>
<evidence type="ECO:0000256" key="1">
    <source>
        <dbReference type="ARBA" id="ARBA00022722"/>
    </source>
</evidence>
<reference evidence="5 6" key="1">
    <citation type="submission" date="2019-07" db="EMBL/GenBank/DDBJ databases">
        <title>Draft genome of C. aurimucosum strain 332.</title>
        <authorList>
            <person name="Pacheco L.G.C."/>
            <person name="Aguiar E.R.G.R."/>
            <person name="Barberis C.M."/>
            <person name="Almuzara M.N."/>
            <person name="Traglia G.M."/>
            <person name="Santos C.S."/>
            <person name="Vay C.A."/>
            <person name="Rocha D.J.P.G."/>
        </authorList>
    </citation>
    <scope>NUCLEOTIDE SEQUENCE [LARGE SCALE GENOMIC DNA]</scope>
    <source>
        <strain evidence="5 6">332</strain>
    </source>
</reference>
<dbReference type="Proteomes" id="UP000432568">
    <property type="component" value="Unassembled WGS sequence"/>
</dbReference>
<comment type="caution">
    <text evidence="5">The sequence shown here is derived from an EMBL/GenBank/DDBJ whole genome shotgun (WGS) entry which is preliminary data.</text>
</comment>
<keyword evidence="4" id="KW-0812">Transmembrane</keyword>
<keyword evidence="4" id="KW-0472">Membrane</keyword>
<evidence type="ECO:0000313" key="5">
    <source>
        <dbReference type="EMBL" id="MTD90667.1"/>
    </source>
</evidence>
<organism evidence="5 6">
    <name type="scientific">Corynebacterium aurimucosum</name>
    <dbReference type="NCBI Taxonomy" id="169292"/>
    <lineage>
        <taxon>Bacteria</taxon>
        <taxon>Bacillati</taxon>
        <taxon>Actinomycetota</taxon>
        <taxon>Actinomycetes</taxon>
        <taxon>Mycobacteriales</taxon>
        <taxon>Corynebacteriaceae</taxon>
        <taxon>Corynebacterium</taxon>
    </lineage>
</organism>
<dbReference type="Pfam" id="PF00545">
    <property type="entry name" value="Ribonuclease"/>
    <property type="match status" value="1"/>
</dbReference>
<sequence length="181" mass="18781">MAQSSPSKKSLPALIGGAVLVLVAGYFGIDLGDSSDGADQKAASSSDTPDASAASGASSAAGASGVNGGDEGDVAKQGETDLPTCSMDSLPQEAYDTASDILAGGPYDYPDNDNVRFGNYEGVLPQQDRNYYREYTVETPGIGHRGAKRIVTGGGSETDPDVWYYTDDHYESFCSIPDAED</sequence>
<gene>
    <name evidence="5" type="ORF">FME68_01900</name>
</gene>
<feature type="transmembrane region" description="Helical" evidence="4">
    <location>
        <begin position="12"/>
        <end position="29"/>
    </location>
</feature>
<evidence type="ECO:0000256" key="3">
    <source>
        <dbReference type="SAM" id="MobiDB-lite"/>
    </source>
</evidence>
<dbReference type="GO" id="GO:0004521">
    <property type="term" value="F:RNA endonuclease activity"/>
    <property type="evidence" value="ECO:0007669"/>
    <property type="project" value="InterPro"/>
</dbReference>
<dbReference type="InterPro" id="IPR000026">
    <property type="entry name" value="N1-like"/>
</dbReference>
<accession>A0A6I3K9E8</accession>
<evidence type="ECO:0000313" key="6">
    <source>
        <dbReference type="Proteomes" id="UP000432568"/>
    </source>
</evidence>
<evidence type="ECO:0000256" key="2">
    <source>
        <dbReference type="ARBA" id="ARBA00022801"/>
    </source>
</evidence>
<keyword evidence="1" id="KW-0540">Nuclease</keyword>
<dbReference type="AlphaFoldDB" id="A0A6I3K9E8"/>
<name>A0A6I3K9E8_9CORY</name>